<gene>
    <name evidence="3" type="ORF">CAG99_24185</name>
</gene>
<organism evidence="3 4">
    <name type="scientific">Streptomyces marincola</name>
    <dbReference type="NCBI Taxonomy" id="2878388"/>
    <lineage>
        <taxon>Bacteria</taxon>
        <taxon>Bacillati</taxon>
        <taxon>Actinomycetota</taxon>
        <taxon>Actinomycetes</taxon>
        <taxon>Kitasatosporales</taxon>
        <taxon>Streptomycetaceae</taxon>
        <taxon>Streptomyces</taxon>
    </lineage>
</organism>
<dbReference type="InterPro" id="IPR036890">
    <property type="entry name" value="HATPase_C_sf"/>
</dbReference>
<dbReference type="SUPFAM" id="SSF55874">
    <property type="entry name" value="ATPase domain of HSP90 chaperone/DNA topoisomerase II/histidine kinase"/>
    <property type="match status" value="1"/>
</dbReference>
<keyword evidence="1" id="KW-0808">Transferase</keyword>
<dbReference type="EMBL" id="CP021121">
    <property type="protein sequence ID" value="ARQ72609.1"/>
    <property type="molecule type" value="Genomic_DNA"/>
</dbReference>
<dbReference type="InterPro" id="IPR003594">
    <property type="entry name" value="HATPase_dom"/>
</dbReference>
<dbReference type="GO" id="GO:0004674">
    <property type="term" value="F:protein serine/threonine kinase activity"/>
    <property type="evidence" value="ECO:0007669"/>
    <property type="project" value="UniProtKB-KW"/>
</dbReference>
<dbReference type="Proteomes" id="UP000194218">
    <property type="component" value="Chromosome"/>
</dbReference>
<dbReference type="Gene3D" id="3.30.565.10">
    <property type="entry name" value="Histidine kinase-like ATPase, C-terminal domain"/>
    <property type="match status" value="1"/>
</dbReference>
<name>A0A1W7D6T4_9ACTN</name>
<evidence type="ECO:0000259" key="2">
    <source>
        <dbReference type="Pfam" id="PF13581"/>
    </source>
</evidence>
<dbReference type="InterPro" id="IPR050267">
    <property type="entry name" value="Anti-sigma-factor_SerPK"/>
</dbReference>
<dbReference type="OrthoDB" id="5244329at2"/>
<keyword evidence="1" id="KW-0723">Serine/threonine-protein kinase</keyword>
<reference evidence="3 4" key="1">
    <citation type="submission" date="2017-05" db="EMBL/GenBank/DDBJ databases">
        <title>Complete genome sequence of Streptomyces sp. SCSIO 03032 revealed the diverse biosynthetic pathways for its bioactive secondary metabolites.</title>
        <authorList>
            <person name="Ma L."/>
            <person name="Zhu Y."/>
            <person name="Zhang W."/>
            <person name="Zhang G."/>
            <person name="Tian X."/>
            <person name="Zhang S."/>
            <person name="Zhang C."/>
        </authorList>
    </citation>
    <scope>NUCLEOTIDE SEQUENCE [LARGE SCALE GENOMIC DNA]</scope>
    <source>
        <strain evidence="3 4">SCSIO 03032</strain>
    </source>
</reference>
<dbReference type="PANTHER" id="PTHR35526:SF3">
    <property type="entry name" value="ANTI-SIGMA-F FACTOR RSBW"/>
    <property type="match status" value="1"/>
</dbReference>
<sequence>MYGWAVDVRASDLAQRRRAVVDILQLWEAPDSVVETARLGVSELLTNVLAHSGRADCYLLVARVGGLVVVQVFDASPSLPVLREPASDGTCGRGLWLLREMADDFGYARTWLGVGKVVWFACALASLDGSASCGRTC</sequence>
<evidence type="ECO:0000313" key="4">
    <source>
        <dbReference type="Proteomes" id="UP000194218"/>
    </source>
</evidence>
<dbReference type="PANTHER" id="PTHR35526">
    <property type="entry name" value="ANTI-SIGMA-F FACTOR RSBW-RELATED"/>
    <property type="match status" value="1"/>
</dbReference>
<dbReference type="KEGG" id="smao:CAG99_24185"/>
<proteinExistence type="predicted"/>
<dbReference type="CDD" id="cd16936">
    <property type="entry name" value="HATPase_RsbW-like"/>
    <property type="match status" value="1"/>
</dbReference>
<evidence type="ECO:0000313" key="3">
    <source>
        <dbReference type="EMBL" id="ARQ72609.1"/>
    </source>
</evidence>
<keyword evidence="4" id="KW-1185">Reference proteome</keyword>
<dbReference type="AlphaFoldDB" id="A0A1W7D6T4"/>
<feature type="domain" description="Histidine kinase/HSP90-like ATPase" evidence="2">
    <location>
        <begin position="10"/>
        <end position="120"/>
    </location>
</feature>
<protein>
    <recommendedName>
        <fullName evidence="2">Histidine kinase/HSP90-like ATPase domain-containing protein</fullName>
    </recommendedName>
</protein>
<dbReference type="Pfam" id="PF13581">
    <property type="entry name" value="HATPase_c_2"/>
    <property type="match status" value="1"/>
</dbReference>
<evidence type="ECO:0000256" key="1">
    <source>
        <dbReference type="ARBA" id="ARBA00022527"/>
    </source>
</evidence>
<keyword evidence="1" id="KW-0418">Kinase</keyword>
<accession>A0A1W7D6T4</accession>